<dbReference type="PATRIC" id="fig|1121022.4.peg.2907"/>
<reference evidence="3 4" key="1">
    <citation type="journal article" date="2014" name="Nature">
        <title>Sequential evolution of bacterial morphology by co-option of a developmental regulator.</title>
        <authorList>
            <person name="Jiang C."/>
            <person name="Brown P.J."/>
            <person name="Ducret A."/>
            <person name="Brun Y.V."/>
        </authorList>
    </citation>
    <scope>NUCLEOTIDE SEQUENCE [LARGE SCALE GENOMIC DNA]</scope>
    <source>
        <strain evidence="3 4">DSM 16100</strain>
    </source>
</reference>
<dbReference type="PIRSF" id="PIRSF016493">
    <property type="entry name" value="Glycyl_aminpptds"/>
    <property type="match status" value="1"/>
</dbReference>
<keyword evidence="4" id="KW-1185">Reference proteome</keyword>
<feature type="signal peptide" evidence="1">
    <location>
        <begin position="1"/>
        <end position="24"/>
    </location>
</feature>
<proteinExistence type="predicted"/>
<comment type="caution">
    <text evidence="3">The sequence shown here is derived from an EMBL/GenBank/DDBJ whole genome shotgun (WGS) entry which is preliminary data.</text>
</comment>
<gene>
    <name evidence="3" type="ORF">ABENE_14295</name>
</gene>
<dbReference type="Gene3D" id="2.60.40.3650">
    <property type="match status" value="1"/>
</dbReference>
<feature type="chain" id="PRO_5004725242" description="PDZ domain-containing protein" evidence="1">
    <location>
        <begin position="25"/>
        <end position="647"/>
    </location>
</feature>
<dbReference type="Gene3D" id="1.10.390.10">
    <property type="entry name" value="Neutral Protease Domain 2"/>
    <property type="match status" value="1"/>
</dbReference>
<dbReference type="Pfam" id="PF17899">
    <property type="entry name" value="Peptidase_M61_N"/>
    <property type="match status" value="1"/>
</dbReference>
<accession>V4PPV3</accession>
<protein>
    <recommendedName>
        <fullName evidence="2">PDZ domain-containing protein</fullName>
    </recommendedName>
</protein>
<dbReference type="OrthoDB" id="9778516at2"/>
<dbReference type="InterPro" id="IPR024191">
    <property type="entry name" value="Peptidase_M61"/>
</dbReference>
<dbReference type="Proteomes" id="UP000017837">
    <property type="component" value="Unassembled WGS sequence"/>
</dbReference>
<evidence type="ECO:0000259" key="2">
    <source>
        <dbReference type="PROSITE" id="PS50106"/>
    </source>
</evidence>
<dbReference type="InterPro" id="IPR036034">
    <property type="entry name" value="PDZ_sf"/>
</dbReference>
<dbReference type="InterPro" id="IPR007963">
    <property type="entry name" value="Peptidase_M61_catalytic"/>
</dbReference>
<evidence type="ECO:0000256" key="1">
    <source>
        <dbReference type="SAM" id="SignalP"/>
    </source>
</evidence>
<dbReference type="InterPro" id="IPR027268">
    <property type="entry name" value="Peptidase_M4/M1_CTD_sf"/>
</dbReference>
<dbReference type="AlphaFoldDB" id="V4PPV3"/>
<dbReference type="InterPro" id="IPR001478">
    <property type="entry name" value="PDZ"/>
</dbReference>
<dbReference type="EMBL" id="AWGB01000030">
    <property type="protein sequence ID" value="ESQ89354.1"/>
    <property type="molecule type" value="Genomic_DNA"/>
</dbReference>
<evidence type="ECO:0000313" key="4">
    <source>
        <dbReference type="Proteomes" id="UP000017837"/>
    </source>
</evidence>
<evidence type="ECO:0000313" key="3">
    <source>
        <dbReference type="EMBL" id="ESQ89354.1"/>
    </source>
</evidence>
<dbReference type="PROSITE" id="PS50106">
    <property type="entry name" value="PDZ"/>
    <property type="match status" value="1"/>
</dbReference>
<dbReference type="Gene3D" id="2.30.42.10">
    <property type="match status" value="1"/>
</dbReference>
<dbReference type="RefSeq" id="WP_018081844.1">
    <property type="nucleotide sequence ID" value="NZ_AQWM01000008.1"/>
</dbReference>
<keyword evidence="1" id="KW-0732">Signal</keyword>
<dbReference type="Pfam" id="PF05299">
    <property type="entry name" value="Peptidase_M61"/>
    <property type="match status" value="1"/>
</dbReference>
<dbReference type="SUPFAM" id="SSF55486">
    <property type="entry name" value="Metalloproteases ('zincins'), catalytic domain"/>
    <property type="match status" value="1"/>
</dbReference>
<dbReference type="SUPFAM" id="SSF50156">
    <property type="entry name" value="PDZ domain-like"/>
    <property type="match status" value="1"/>
</dbReference>
<dbReference type="STRING" id="1121022.GCA_000376105_02178"/>
<dbReference type="InterPro" id="IPR040756">
    <property type="entry name" value="Peptidase_M61_N"/>
</dbReference>
<feature type="domain" description="PDZ" evidence="2">
    <location>
        <begin position="533"/>
        <end position="611"/>
    </location>
</feature>
<name>V4PPV3_9CAUL</name>
<sequence length="647" mass="71321">MKTYGFSSALALCAALSASMVAYGAGAQTMAPPDPVIAPPQDIAYPGVLKVTVDATDLDRKIFSIKQTVPVSKAGDLVLMLPEWLPGKHSDRSEISKIAGLLVSANGKPLTWVRDQINVTAFHIDVPAGVTAVDVEFQYLAPTTAAAGRAVMTPDMLNLQFNFASFYPAGYYAKRIPVQATVKFPEGWGYATGLETDHKTGDTVVFKTTDYDTLIDSPIFSGRYFKSWDLDPDGPAPVRLNVMADSPEQLDVMPGFIDVHKKLVQQAYKLYGAHHYDHYDFLVAASDQIGGIGLEHHRSSENRVEKKYLTDAKVSYSRDLLAHEYTHSWNGKFRRGADLWTPNFQVPMRNSLLWVYEGQTQYWGQVLATRSGLNSKELALQNLAATAANLDNLPGRSWRALQDTTNDPVISARSPQNWRAYQRSEDYYNEGLLIWLDADTLIREKTGGKKSLDNFAKGFFGIQNGDWGEATYTFDDVVKTLNAVYPYDWATFLRTRVDGHGEADKGGAPLDGITRGGYKLVYTETPSDLWKGNETLGKVTNLSYSIGFSVNNKDNTLAGVLWGSPAFKAGLTPGDTLVALNGRTYDSDALKLAITAAKSGKPIELIVKMDETYRVIKIDYTGGLRYPVLQRIEGTPALLDDILAEKK</sequence>
<dbReference type="eggNOG" id="COG3975">
    <property type="taxonomic scope" value="Bacteria"/>
</dbReference>
<organism evidence="3 4">
    <name type="scientific">Asticcacaulis benevestitus DSM 16100 = ATCC BAA-896</name>
    <dbReference type="NCBI Taxonomy" id="1121022"/>
    <lineage>
        <taxon>Bacteria</taxon>
        <taxon>Pseudomonadati</taxon>
        <taxon>Pseudomonadota</taxon>
        <taxon>Alphaproteobacteria</taxon>
        <taxon>Caulobacterales</taxon>
        <taxon>Caulobacteraceae</taxon>
        <taxon>Asticcacaulis</taxon>
    </lineage>
</organism>